<evidence type="ECO:0000313" key="3">
    <source>
        <dbReference type="Proteomes" id="UP001470230"/>
    </source>
</evidence>
<dbReference type="EMBL" id="JAPFFF010000029">
    <property type="protein sequence ID" value="KAK8846290.1"/>
    <property type="molecule type" value="Genomic_DNA"/>
</dbReference>
<proteinExistence type="predicted"/>
<dbReference type="EMBL" id="JAPFFF010000121">
    <property type="protein sequence ID" value="KAK8835426.1"/>
    <property type="molecule type" value="Genomic_DNA"/>
</dbReference>
<accession>A0ABR2GP29</accession>
<evidence type="ECO:0008006" key="4">
    <source>
        <dbReference type="Google" id="ProtNLM"/>
    </source>
</evidence>
<evidence type="ECO:0000313" key="1">
    <source>
        <dbReference type="EMBL" id="KAK8835426.1"/>
    </source>
</evidence>
<organism evidence="1 3">
    <name type="scientific">Tritrichomonas musculus</name>
    <dbReference type="NCBI Taxonomy" id="1915356"/>
    <lineage>
        <taxon>Eukaryota</taxon>
        <taxon>Metamonada</taxon>
        <taxon>Parabasalia</taxon>
        <taxon>Tritrichomonadida</taxon>
        <taxon>Tritrichomonadidae</taxon>
        <taxon>Tritrichomonas</taxon>
    </lineage>
</organism>
<name>A0ABR2GP29_9EUKA</name>
<comment type="caution">
    <text evidence="1">The sequence shown here is derived from an EMBL/GenBank/DDBJ whole genome shotgun (WGS) entry which is preliminary data.</text>
</comment>
<protein>
    <recommendedName>
        <fullName evidence="4">IBR domain-containing protein</fullName>
    </recommendedName>
</protein>
<dbReference type="Proteomes" id="UP001470230">
    <property type="component" value="Unassembled WGS sequence"/>
</dbReference>
<reference evidence="1 3" key="1">
    <citation type="submission" date="2024-04" db="EMBL/GenBank/DDBJ databases">
        <title>Tritrichomonas musculus Genome.</title>
        <authorList>
            <person name="Alves-Ferreira E."/>
            <person name="Grigg M."/>
            <person name="Lorenzi H."/>
            <person name="Galac M."/>
        </authorList>
    </citation>
    <scope>NUCLEOTIDE SEQUENCE [LARGE SCALE GENOMIC DNA]</scope>
    <source>
        <strain evidence="1 3">EAF2021</strain>
    </source>
</reference>
<keyword evidence="3" id="KW-1185">Reference proteome</keyword>
<gene>
    <name evidence="1" type="ORF">M9Y10_006960</name>
    <name evidence="2" type="ORF">M9Y10_020296</name>
</gene>
<evidence type="ECO:0000313" key="2">
    <source>
        <dbReference type="EMBL" id="KAK8846290.1"/>
    </source>
</evidence>
<sequence length="270" mass="31368">MSNQSTFYTNLTQVKCPICDASFDFSPKDDNPNSYCFHCTKCHMCFCASCGSFPFHYNRKCNSSEILKIKSNSNHEHYQSLQISDHLCEKVNLDDITFSDNSFSHPFLNQDFIDELHSISLNFCKANLIPLNRQDINNDLKKKIFDRMNVYLCKNHRKPVIFIFGHKNECEIENSEACPICHCDQIPICPEHKFTHMSYKCCNCSSTATHVEFIDRKFRFLCEICHQTCGMSEAIRPSEQGERKGRFYPYSNMNSKIVGRCNICECLFVL</sequence>